<name>A0A9K3KKD6_9STRA</name>
<protein>
    <recommendedName>
        <fullName evidence="3">Late endosomal/lysosomal adaptor and MAPK and MTOR activator 4</fullName>
    </recommendedName>
</protein>
<dbReference type="Proteomes" id="UP000693970">
    <property type="component" value="Unassembled WGS sequence"/>
</dbReference>
<sequence>MNDAASSITNAMMNLELHPVPGQDGYVVLDLRGNLLQSDDKISLNDVTVLYQMLVASASLDRQHVPASSQKRLIVSFDTCNYIVARDANHIYIVKTAKNQ</sequence>
<reference evidence="1" key="1">
    <citation type="journal article" date="2021" name="Sci. Rep.">
        <title>Diploid genomic architecture of Nitzschia inconspicua, an elite biomass production diatom.</title>
        <authorList>
            <person name="Oliver A."/>
            <person name="Podell S."/>
            <person name="Pinowska A."/>
            <person name="Traller J.C."/>
            <person name="Smith S.R."/>
            <person name="McClure R."/>
            <person name="Beliaev A."/>
            <person name="Bohutskyi P."/>
            <person name="Hill E.A."/>
            <person name="Rabines A."/>
            <person name="Zheng H."/>
            <person name="Allen L.Z."/>
            <person name="Kuo A."/>
            <person name="Grigoriev I.V."/>
            <person name="Allen A.E."/>
            <person name="Hazlebeck D."/>
            <person name="Allen E.E."/>
        </authorList>
    </citation>
    <scope>NUCLEOTIDE SEQUENCE</scope>
    <source>
        <strain evidence="1">Hildebrandi</strain>
    </source>
</reference>
<accession>A0A9K3KKD6</accession>
<evidence type="ECO:0000313" key="1">
    <source>
        <dbReference type="EMBL" id="KAG7344946.1"/>
    </source>
</evidence>
<evidence type="ECO:0000313" key="2">
    <source>
        <dbReference type="Proteomes" id="UP000693970"/>
    </source>
</evidence>
<evidence type="ECO:0008006" key="3">
    <source>
        <dbReference type="Google" id="ProtNLM"/>
    </source>
</evidence>
<gene>
    <name evidence="1" type="ORF">IV203_032477</name>
</gene>
<keyword evidence="2" id="KW-1185">Reference proteome</keyword>
<reference evidence="1" key="2">
    <citation type="submission" date="2021-04" db="EMBL/GenBank/DDBJ databases">
        <authorList>
            <person name="Podell S."/>
        </authorList>
    </citation>
    <scope>NUCLEOTIDE SEQUENCE</scope>
    <source>
        <strain evidence="1">Hildebrandi</strain>
    </source>
</reference>
<proteinExistence type="predicted"/>
<organism evidence="1 2">
    <name type="scientific">Nitzschia inconspicua</name>
    <dbReference type="NCBI Taxonomy" id="303405"/>
    <lineage>
        <taxon>Eukaryota</taxon>
        <taxon>Sar</taxon>
        <taxon>Stramenopiles</taxon>
        <taxon>Ochrophyta</taxon>
        <taxon>Bacillariophyta</taxon>
        <taxon>Bacillariophyceae</taxon>
        <taxon>Bacillariophycidae</taxon>
        <taxon>Bacillariales</taxon>
        <taxon>Bacillariaceae</taxon>
        <taxon>Nitzschia</taxon>
    </lineage>
</organism>
<comment type="caution">
    <text evidence="1">The sequence shown here is derived from an EMBL/GenBank/DDBJ whole genome shotgun (WGS) entry which is preliminary data.</text>
</comment>
<dbReference type="EMBL" id="JAGRRH010000022">
    <property type="protein sequence ID" value="KAG7344946.1"/>
    <property type="molecule type" value="Genomic_DNA"/>
</dbReference>
<dbReference type="AlphaFoldDB" id="A0A9K3KKD6"/>